<proteinExistence type="predicted"/>
<comment type="caution">
    <text evidence="1">The sequence shown here is derived from an EMBL/GenBank/DDBJ whole genome shotgun (WGS) entry which is preliminary data.</text>
</comment>
<dbReference type="AlphaFoldDB" id="A0AAD4GRF6"/>
<evidence type="ECO:0000313" key="1">
    <source>
        <dbReference type="EMBL" id="KAF9886496.1"/>
    </source>
</evidence>
<sequence>MATDVPPSETVQGGLDELMAEPLRTFQQVVGYLENHKLASLVLLAVFYPFLGRWSAVSGTGTASATQLSGSYDLALVTMIGLVAVHQNKHFSWQARFAYRQWKTFSSTFEKVLGGSAVSLGMLISFVSPLPLSSVSLVSLAGWQYVLISYHKAIRQISADGAQVCYQAKLAVEKIRSLADGVCEDEKSVLATVGAVCNDSSKYSVDLFAKVPDAGTIFTQNVDTITPAATELTELVTSLSAELSVASEKFEQVKWLADRANLLAKHGEMAEAAVLLQSVAEAMNGILEVEGRVLDAKNKAHQIATKVRLQDMVETHKQMLEQLRLQSIPPPPAAPERPVLPNAVTLKNPIALAGSLSGAESKVDDQAFELTLPFNVTIYGYSSSVLSINDNGMICLDRPPPNLVDEKDGKPLPYTGAVPPYALFPLWTDLMIRQGKPHGIYYEIEGNAPNRTITIEYYVTRYTMQDQYFHFLVILSEANPSVVVFKYYDVQDQGIEGTVGVQGPNNHNMYSFNKPKVTPGLRLVFDTNPDVNELQISSFDLPAM</sequence>
<organism evidence="1 2">
    <name type="scientific">Aspergillus nanangensis</name>
    <dbReference type="NCBI Taxonomy" id="2582783"/>
    <lineage>
        <taxon>Eukaryota</taxon>
        <taxon>Fungi</taxon>
        <taxon>Dikarya</taxon>
        <taxon>Ascomycota</taxon>
        <taxon>Pezizomycotina</taxon>
        <taxon>Eurotiomycetes</taxon>
        <taxon>Eurotiomycetidae</taxon>
        <taxon>Eurotiales</taxon>
        <taxon>Aspergillaceae</taxon>
        <taxon>Aspergillus</taxon>
        <taxon>Aspergillus subgen. Circumdati</taxon>
    </lineage>
</organism>
<name>A0AAD4GRF6_ASPNN</name>
<reference evidence="1" key="2">
    <citation type="submission" date="2020-02" db="EMBL/GenBank/DDBJ databases">
        <authorList>
            <person name="Gilchrist C.L.M."/>
            <person name="Chooi Y.-H."/>
        </authorList>
    </citation>
    <scope>NUCLEOTIDE SEQUENCE</scope>
    <source>
        <strain evidence="1">MST-FP2251</strain>
    </source>
</reference>
<dbReference type="Proteomes" id="UP001194746">
    <property type="component" value="Unassembled WGS sequence"/>
</dbReference>
<protein>
    <submittedName>
        <fullName evidence="1">Uncharacterized protein</fullName>
    </submittedName>
</protein>
<dbReference type="EMBL" id="VCAU01000076">
    <property type="protein sequence ID" value="KAF9886496.1"/>
    <property type="molecule type" value="Genomic_DNA"/>
</dbReference>
<keyword evidence="2" id="KW-1185">Reference proteome</keyword>
<gene>
    <name evidence="1" type="ORF">FE257_011403</name>
</gene>
<accession>A0AAD4GRF6</accession>
<reference evidence="1" key="1">
    <citation type="journal article" date="2019" name="Beilstein J. Org. Chem.">
        <title>Nanangenines: drimane sesquiterpenoids as the dominant metabolite cohort of a novel Australian fungus, Aspergillus nanangensis.</title>
        <authorList>
            <person name="Lacey H.J."/>
            <person name="Gilchrist C.L.M."/>
            <person name="Crombie A."/>
            <person name="Kalaitzis J.A."/>
            <person name="Vuong D."/>
            <person name="Rutledge P.J."/>
            <person name="Turner P."/>
            <person name="Pitt J.I."/>
            <person name="Lacey E."/>
            <person name="Chooi Y.H."/>
            <person name="Piggott A.M."/>
        </authorList>
    </citation>
    <scope>NUCLEOTIDE SEQUENCE</scope>
    <source>
        <strain evidence="1">MST-FP2251</strain>
    </source>
</reference>
<evidence type="ECO:0000313" key="2">
    <source>
        <dbReference type="Proteomes" id="UP001194746"/>
    </source>
</evidence>